<protein>
    <submittedName>
        <fullName evidence="1">ABC-F family ATP-binding cassette domain-containing protein</fullName>
    </submittedName>
</protein>
<proteinExistence type="predicted"/>
<accession>A0ACD1A6F4</accession>
<name>A0ACD1A6F4_9FIRM</name>
<gene>
    <name evidence="1" type="ORF">FRZ06_00820</name>
</gene>
<sequence>MILSAEHIFKNYGTKQLLNDVSLYLNERDKVGIVGINGTGKSTLLKILAEVEQPDEGSISRNPNLQISYLSQNPSMNDDFTILEQVFSEFSPQFRELHEFEVKAMLTKLGITDYEAKIGTLSGGQKKRVALSAALIHPSDILILDEPTNHLDSDMVIWLEQYLSRYSGCLVMITHDRYFLERVVNRITELSQGSLYTYEANYSKYLELKAQRSEMDQASERKRQAILKKEYQWIMRGARARSTKSKGRIDRYETLKEQSAPVSENTIQMAALTSRLGKKLIELQEITKAFDGRAIIDRFSYQIQRNDRIGIVGKNGAGKSTLLNIITGQLQPDAGSVEVGSTVKLGYFSQEGRELDPNQRVFDFVSEIAGEVKTSEGTLSASQMLERFLFPPDLQYSVIGKLSGGERRRLYLLGILIAAPNILLLDEPTNDLDIETLSILEDYLETFPGAVIAVSHDRYFLDKVSTSIFDVTGDGRIERYVGNYSDYTEKLAAEKKATDKQAAEKQDSGKKNPSGSAGGGSSDSSNHGLSSGEGSSPRPKKLKFSFKEQHEFQTIDDDIAALEAKIAERGKAAAEVSSDYEKLQAVMEEIKTLESELEEKTERWLYLNELAEKIKEQG</sequence>
<reference evidence="1" key="1">
    <citation type="submission" date="2019-08" db="EMBL/GenBank/DDBJ databases">
        <title>Genome sequence of Clostridiales bacterium MT110.</title>
        <authorList>
            <person name="Cao J."/>
        </authorList>
    </citation>
    <scope>NUCLEOTIDE SEQUENCE</scope>
    <source>
        <strain evidence="1">MT110</strain>
    </source>
</reference>
<keyword evidence="1" id="KW-0067">ATP-binding</keyword>
<evidence type="ECO:0000313" key="2">
    <source>
        <dbReference type="Proteomes" id="UP000594014"/>
    </source>
</evidence>
<dbReference type="EMBL" id="CP042469">
    <property type="protein sequence ID" value="QOX61997.1"/>
    <property type="molecule type" value="Genomic_DNA"/>
</dbReference>
<keyword evidence="2" id="KW-1185">Reference proteome</keyword>
<dbReference type="Proteomes" id="UP000594014">
    <property type="component" value="Chromosome"/>
</dbReference>
<keyword evidence="1" id="KW-0547">Nucleotide-binding</keyword>
<evidence type="ECO:0000313" key="1">
    <source>
        <dbReference type="EMBL" id="QOX61997.1"/>
    </source>
</evidence>
<organism evidence="1 2">
    <name type="scientific">Anoxybacterium hadale</name>
    <dbReference type="NCBI Taxonomy" id="3408580"/>
    <lineage>
        <taxon>Bacteria</taxon>
        <taxon>Bacillati</taxon>
        <taxon>Bacillota</taxon>
        <taxon>Clostridia</taxon>
        <taxon>Peptostreptococcales</taxon>
        <taxon>Anaerovoracaceae</taxon>
        <taxon>Anoxybacterium</taxon>
    </lineage>
</organism>